<evidence type="ECO:0000313" key="1">
    <source>
        <dbReference type="EMBL" id="MPC53562.1"/>
    </source>
</evidence>
<gene>
    <name evidence="1" type="ORF">E2C01_047458</name>
</gene>
<protein>
    <submittedName>
        <fullName evidence="1">Uncharacterized protein</fullName>
    </submittedName>
</protein>
<sequence length="66" mass="7610">MRVEDHWTNSQLSRRRLDAWGGGGAKARWVARRVHHIEGITQQVLLLSTRKQQKAQHRQAAVEEAV</sequence>
<dbReference type="EMBL" id="VSRR010011717">
    <property type="protein sequence ID" value="MPC53562.1"/>
    <property type="molecule type" value="Genomic_DNA"/>
</dbReference>
<dbReference type="Proteomes" id="UP000324222">
    <property type="component" value="Unassembled WGS sequence"/>
</dbReference>
<name>A0A5B7G3M8_PORTR</name>
<keyword evidence="2" id="KW-1185">Reference proteome</keyword>
<reference evidence="1 2" key="1">
    <citation type="submission" date="2019-05" db="EMBL/GenBank/DDBJ databases">
        <title>Another draft genome of Portunus trituberculatus and its Hox gene families provides insights of decapod evolution.</title>
        <authorList>
            <person name="Jeong J.-H."/>
            <person name="Song I."/>
            <person name="Kim S."/>
            <person name="Choi T."/>
            <person name="Kim D."/>
            <person name="Ryu S."/>
            <person name="Kim W."/>
        </authorList>
    </citation>
    <scope>NUCLEOTIDE SEQUENCE [LARGE SCALE GENOMIC DNA]</scope>
    <source>
        <tissue evidence="1">Muscle</tissue>
    </source>
</reference>
<organism evidence="1 2">
    <name type="scientific">Portunus trituberculatus</name>
    <name type="common">Swimming crab</name>
    <name type="synonym">Neptunus trituberculatus</name>
    <dbReference type="NCBI Taxonomy" id="210409"/>
    <lineage>
        <taxon>Eukaryota</taxon>
        <taxon>Metazoa</taxon>
        <taxon>Ecdysozoa</taxon>
        <taxon>Arthropoda</taxon>
        <taxon>Crustacea</taxon>
        <taxon>Multicrustacea</taxon>
        <taxon>Malacostraca</taxon>
        <taxon>Eumalacostraca</taxon>
        <taxon>Eucarida</taxon>
        <taxon>Decapoda</taxon>
        <taxon>Pleocyemata</taxon>
        <taxon>Brachyura</taxon>
        <taxon>Eubrachyura</taxon>
        <taxon>Portunoidea</taxon>
        <taxon>Portunidae</taxon>
        <taxon>Portuninae</taxon>
        <taxon>Portunus</taxon>
    </lineage>
</organism>
<comment type="caution">
    <text evidence="1">The sequence shown here is derived from an EMBL/GenBank/DDBJ whole genome shotgun (WGS) entry which is preliminary data.</text>
</comment>
<accession>A0A5B7G3M8</accession>
<evidence type="ECO:0000313" key="2">
    <source>
        <dbReference type="Proteomes" id="UP000324222"/>
    </source>
</evidence>
<proteinExistence type="predicted"/>
<dbReference type="AlphaFoldDB" id="A0A5B7G3M8"/>